<evidence type="ECO:0000259" key="2">
    <source>
        <dbReference type="Pfam" id="PF01645"/>
    </source>
</evidence>
<accession>A0A447TKF9</accession>
<evidence type="ECO:0000313" key="4">
    <source>
        <dbReference type="Proteomes" id="UP000275777"/>
    </source>
</evidence>
<dbReference type="SUPFAM" id="SSF51395">
    <property type="entry name" value="FMN-linked oxidoreductases"/>
    <property type="match status" value="1"/>
</dbReference>
<keyword evidence="3" id="KW-0560">Oxidoreductase</keyword>
<dbReference type="Proteomes" id="UP000275777">
    <property type="component" value="Chromosome"/>
</dbReference>
<evidence type="ECO:0000256" key="1">
    <source>
        <dbReference type="ARBA" id="ARBA00009716"/>
    </source>
</evidence>
<dbReference type="GO" id="GO:0006537">
    <property type="term" value="P:glutamate biosynthetic process"/>
    <property type="evidence" value="ECO:0007669"/>
    <property type="project" value="InterPro"/>
</dbReference>
<dbReference type="Pfam" id="PF01645">
    <property type="entry name" value="Glu_synthase"/>
    <property type="match status" value="1"/>
</dbReference>
<feature type="domain" description="Glutamate synthase" evidence="2">
    <location>
        <begin position="7"/>
        <end position="79"/>
    </location>
</feature>
<protein>
    <submittedName>
        <fullName evidence="3">Glutamate synthase [NADPH] large chain</fullName>
        <ecNumber evidence="3">1.4.1.13</ecNumber>
    </submittedName>
</protein>
<dbReference type="GO" id="GO:0004355">
    <property type="term" value="F:glutamate synthase (NADPH) activity"/>
    <property type="evidence" value="ECO:0007669"/>
    <property type="project" value="UniProtKB-EC"/>
</dbReference>
<dbReference type="EMBL" id="LR134182">
    <property type="protein sequence ID" value="VEB45342.1"/>
    <property type="molecule type" value="Genomic_DNA"/>
</dbReference>
<dbReference type="EC" id="1.4.1.13" evidence="3"/>
<sequence length="81" mass="9045">MHGEEYHAYNPDVVQLLQKAVQNGDYGVYLQYAETVNTRPVAMLRDLMQLKLAGEPIPLDEVEPVEAIVKRFDSAGMSLAP</sequence>
<dbReference type="InterPro" id="IPR002932">
    <property type="entry name" value="Glu_synthdom"/>
</dbReference>
<evidence type="ECO:0000313" key="3">
    <source>
        <dbReference type="EMBL" id="VEB45342.1"/>
    </source>
</evidence>
<organism evidence="3 4">
    <name type="scientific">Chromobacterium violaceum</name>
    <dbReference type="NCBI Taxonomy" id="536"/>
    <lineage>
        <taxon>Bacteria</taxon>
        <taxon>Pseudomonadati</taxon>
        <taxon>Pseudomonadota</taxon>
        <taxon>Betaproteobacteria</taxon>
        <taxon>Neisseriales</taxon>
        <taxon>Chromobacteriaceae</taxon>
        <taxon>Chromobacterium</taxon>
    </lineage>
</organism>
<name>A0A447TKF9_CHRVL</name>
<comment type="similarity">
    <text evidence="1">Belongs to the glutamate synthase family.</text>
</comment>
<reference evidence="3 4" key="1">
    <citation type="submission" date="2018-12" db="EMBL/GenBank/DDBJ databases">
        <authorList>
            <consortium name="Pathogen Informatics"/>
        </authorList>
    </citation>
    <scope>NUCLEOTIDE SEQUENCE [LARGE SCALE GENOMIC DNA]</scope>
    <source>
        <strain evidence="3 4">NCTC9695</strain>
    </source>
</reference>
<proteinExistence type="inferred from homology"/>
<dbReference type="Gene3D" id="3.20.20.70">
    <property type="entry name" value="Aldolase class I"/>
    <property type="match status" value="1"/>
</dbReference>
<gene>
    <name evidence="3" type="primary">gltB_6</name>
    <name evidence="3" type="ORF">NCTC9695_05853</name>
</gene>
<dbReference type="InterPro" id="IPR013785">
    <property type="entry name" value="Aldolase_TIM"/>
</dbReference>
<dbReference type="AlphaFoldDB" id="A0A447TKF9"/>